<protein>
    <recommendedName>
        <fullName evidence="3">Short-chain collagen C4-like</fullName>
    </recommendedName>
</protein>
<dbReference type="PANTHER" id="PTHR24024">
    <property type="entry name" value="PULMONARY SURFACTANT-ASSOCIATED PROTEIN A"/>
    <property type="match status" value="1"/>
</dbReference>
<dbReference type="InterPro" id="IPR051077">
    <property type="entry name" value="Ca-dependent_lectin"/>
</dbReference>
<evidence type="ECO:0000313" key="1">
    <source>
        <dbReference type="EMBL" id="WAR28256.1"/>
    </source>
</evidence>
<accession>A0ABY7GAL2</accession>
<name>A0ABY7GAL2_MYAAR</name>
<proteinExistence type="predicted"/>
<sequence>MAPGTTYIRWGRAECNTNGTELVYRGGAVNNLCLPENPEWGNYDDKENSDSALVFGGEYQLDNRYSFFDDADVGYIHQQDVPCAVCKTKRSSLMMIPARTNCFDGWTKEYDGYLAAETKRTLKYMNGTMLEQTAAEPACSRFEFEERLLAKVVKLEHTLQKTQETLASFQSSTRKTGTTYIRWGRNECNKNGTELVYRAANYLCLPEKPEWGNYDDNENANSALVYGGEYQLNNRDTFFDHADVGNIFQQDVPCAVCKTERSSLMMIPAKRNCFDGWTKEYEGYLAAGSISTSGPSEYVCLDGKPEILYGGGTNANGKLFYIAEARCGSLRCPPYVNGPGTIYKRWGGTECNTNGTEHVYIEKLEWDNYDDKEKCDSALVYGGEYQIDNRQIFFDHADVTNIFQQDISCAVCKTERSSLMMIPAKRNCFNGWTKEFEGNLAAGSTTASVPSEHVCLDVKPDILFGGEKNKNGKLFYIVEAICGCRFAGGSFYTDNGGASNYLCLPEKPEWGNYDDKENGDSALVYGGEFQLNNRESFFDHADVGNIYQQDVPCAVCKTERSSLMMIPAKRNCFDGWTKEYEGYLAAGSIATTAPSEYVCLDGKPEILYGGGTNTNGKLFYIAEARCGSLRCPPYVNGRELTCAVCTA</sequence>
<evidence type="ECO:0000313" key="2">
    <source>
        <dbReference type="Proteomes" id="UP001164746"/>
    </source>
</evidence>
<organism evidence="1 2">
    <name type="scientific">Mya arenaria</name>
    <name type="common">Soft-shell clam</name>
    <dbReference type="NCBI Taxonomy" id="6604"/>
    <lineage>
        <taxon>Eukaryota</taxon>
        <taxon>Metazoa</taxon>
        <taxon>Spiralia</taxon>
        <taxon>Lophotrochozoa</taxon>
        <taxon>Mollusca</taxon>
        <taxon>Bivalvia</taxon>
        <taxon>Autobranchia</taxon>
        <taxon>Heteroconchia</taxon>
        <taxon>Euheterodonta</taxon>
        <taxon>Imparidentia</taxon>
        <taxon>Neoheterodontei</taxon>
        <taxon>Myida</taxon>
        <taxon>Myoidea</taxon>
        <taxon>Myidae</taxon>
        <taxon>Mya</taxon>
    </lineage>
</organism>
<keyword evidence="2" id="KW-1185">Reference proteome</keyword>
<dbReference type="EMBL" id="CP111026">
    <property type="protein sequence ID" value="WAR28256.1"/>
    <property type="molecule type" value="Genomic_DNA"/>
</dbReference>
<evidence type="ECO:0008006" key="3">
    <source>
        <dbReference type="Google" id="ProtNLM"/>
    </source>
</evidence>
<gene>
    <name evidence="1" type="ORF">MAR_013960</name>
</gene>
<reference evidence="1" key="1">
    <citation type="submission" date="2022-11" db="EMBL/GenBank/DDBJ databases">
        <title>Centuries of genome instability and evolution in soft-shell clam transmissible cancer (bioRxiv).</title>
        <authorList>
            <person name="Hart S.F.M."/>
            <person name="Yonemitsu M.A."/>
            <person name="Giersch R.M."/>
            <person name="Beal B.F."/>
            <person name="Arriagada G."/>
            <person name="Davis B.W."/>
            <person name="Ostrander E.A."/>
            <person name="Goff S.P."/>
            <person name="Metzger M.J."/>
        </authorList>
    </citation>
    <scope>NUCLEOTIDE SEQUENCE</scope>
    <source>
        <strain evidence="1">MELC-2E11</strain>
        <tissue evidence="1">Siphon/mantle</tissue>
    </source>
</reference>
<dbReference type="PANTHER" id="PTHR24024:SF18">
    <property type="entry name" value="SHORT-CHAIN COLLAGEN C4-LIKE"/>
    <property type="match status" value="1"/>
</dbReference>
<dbReference type="Proteomes" id="UP001164746">
    <property type="component" value="Chromosome 15"/>
</dbReference>